<comment type="caution">
    <text evidence="2">The sequence shown here is derived from an EMBL/GenBank/DDBJ whole genome shotgun (WGS) entry which is preliminary data.</text>
</comment>
<evidence type="ECO:0000313" key="2">
    <source>
        <dbReference type="EMBL" id="EJK71423.1"/>
    </source>
</evidence>
<evidence type="ECO:0000313" key="3">
    <source>
        <dbReference type="Proteomes" id="UP000266841"/>
    </source>
</evidence>
<dbReference type="Gene3D" id="1.25.10.10">
    <property type="entry name" value="Leucine-rich Repeat Variant"/>
    <property type="match status" value="1"/>
</dbReference>
<accession>K0SYB0</accession>
<feature type="compositionally biased region" description="Polar residues" evidence="1">
    <location>
        <begin position="365"/>
        <end position="377"/>
    </location>
</feature>
<dbReference type="EMBL" id="AGNL01007246">
    <property type="protein sequence ID" value="EJK71423.1"/>
    <property type="molecule type" value="Genomic_DNA"/>
</dbReference>
<evidence type="ECO:0008006" key="4">
    <source>
        <dbReference type="Google" id="ProtNLM"/>
    </source>
</evidence>
<keyword evidence="3" id="KW-1185">Reference proteome</keyword>
<sequence>MVYGVRSGPPVNEASLESFRSELSSLPVEQWQDRVKCLRSLVDTVPDYSTTEINEEGVYAPPTTGNNGSDVGNEKIPWYRSSKAVRKLERPLKSLLLDARSAVVKETTDLIGTLLTVKLQPHPSLVIETNGNSAELESGLRTIEGSTKSRVPPPAFVGRLLLKDLIPTVLDMSKQTVKVIRTEAVSMMLDILPHCRVKSVNIVMLEKMKSHKNRSVREDCARYLRCVLETWPWDPTGSQDNISNQNVDIVNSRKEERLSLDSTRQIGLGLGRALSDSAKPVRDEAKKGIEALFRRFRPVWDEVLNSGVIRDVRLRKKLLESASSSNQPGSKLFDDASLGDLSLNSAVSGLSYASHRSAFSNRSYASQTYGNRGTNIPSVIGTPSRGVPSPRNRSNIRYGPSGSPLKGSPSYMRGTGSSSARNGADQEKIRSKEGPTQYSANQYVTSSGHILSTPSPRSAKRIGVASLRGGLDAIATEQPFASLLQTPNQSSQDATPDSKPKSAKILRKRLSHRISGVHVDGAICTNFERQLSSINESETKPTGPSSETHSAEVSNVALEVIAAHLSHIEKLESLLHKEKDVLLGISEELGVSITDSTQTDELVSKLRNLSEEKVCDYFEEVYQCADRQKKCGEQLIEEMEKICQGSSNTTAPDETHLGDIDLTSGDNPVDDLLQSPSD</sequence>
<feature type="region of interest" description="Disordered" evidence="1">
    <location>
        <begin position="365"/>
        <end position="439"/>
    </location>
</feature>
<proteinExistence type="predicted"/>
<feature type="compositionally biased region" description="Basic and acidic residues" evidence="1">
    <location>
        <begin position="424"/>
        <end position="433"/>
    </location>
</feature>
<feature type="compositionally biased region" description="Low complexity" evidence="1">
    <location>
        <begin position="399"/>
        <end position="410"/>
    </location>
</feature>
<feature type="region of interest" description="Disordered" evidence="1">
    <location>
        <begin position="645"/>
        <end position="678"/>
    </location>
</feature>
<name>K0SYB0_THAOC</name>
<dbReference type="AlphaFoldDB" id="K0SYB0"/>
<organism evidence="2 3">
    <name type="scientific">Thalassiosira oceanica</name>
    <name type="common">Marine diatom</name>
    <dbReference type="NCBI Taxonomy" id="159749"/>
    <lineage>
        <taxon>Eukaryota</taxon>
        <taxon>Sar</taxon>
        <taxon>Stramenopiles</taxon>
        <taxon>Ochrophyta</taxon>
        <taxon>Bacillariophyta</taxon>
        <taxon>Coscinodiscophyceae</taxon>
        <taxon>Thalassiosirophycidae</taxon>
        <taxon>Thalassiosirales</taxon>
        <taxon>Thalassiosiraceae</taxon>
        <taxon>Thalassiosira</taxon>
    </lineage>
</organism>
<dbReference type="eggNOG" id="ENOG502R8Z5">
    <property type="taxonomic scope" value="Eukaryota"/>
</dbReference>
<dbReference type="InterPro" id="IPR011989">
    <property type="entry name" value="ARM-like"/>
</dbReference>
<gene>
    <name evidence="2" type="ORF">THAOC_07139</name>
</gene>
<dbReference type="OrthoDB" id="46159at2759"/>
<reference evidence="2 3" key="1">
    <citation type="journal article" date="2012" name="Genome Biol.">
        <title>Genome and low-iron response of an oceanic diatom adapted to chronic iron limitation.</title>
        <authorList>
            <person name="Lommer M."/>
            <person name="Specht M."/>
            <person name="Roy A.S."/>
            <person name="Kraemer L."/>
            <person name="Andreson R."/>
            <person name="Gutowska M.A."/>
            <person name="Wolf J."/>
            <person name="Bergner S.V."/>
            <person name="Schilhabel M.B."/>
            <person name="Klostermeier U.C."/>
            <person name="Beiko R.G."/>
            <person name="Rosenstiel P."/>
            <person name="Hippler M."/>
            <person name="Laroche J."/>
        </authorList>
    </citation>
    <scope>NUCLEOTIDE SEQUENCE [LARGE SCALE GENOMIC DNA]</scope>
    <source>
        <strain evidence="2 3">CCMP1005</strain>
    </source>
</reference>
<evidence type="ECO:0000256" key="1">
    <source>
        <dbReference type="SAM" id="MobiDB-lite"/>
    </source>
</evidence>
<dbReference type="Proteomes" id="UP000266841">
    <property type="component" value="Unassembled WGS sequence"/>
</dbReference>
<protein>
    <recommendedName>
        <fullName evidence="4">CLASP N-terminal domain-containing protein</fullName>
    </recommendedName>
</protein>
<dbReference type="OMA" id="IPWYRSS"/>